<dbReference type="InterPro" id="IPR053235">
    <property type="entry name" value="Ser_Thr_kinase"/>
</dbReference>
<dbReference type="WBParaSite" id="MCU_005159-RA">
    <property type="protein sequence ID" value="MCU_005159-RA"/>
    <property type="gene ID" value="MCU_005159"/>
</dbReference>
<protein>
    <submittedName>
        <fullName evidence="4">Protein kinase domain-containing protein</fullName>
    </submittedName>
</protein>
<dbReference type="InterPro" id="IPR000719">
    <property type="entry name" value="Prot_kinase_dom"/>
</dbReference>
<dbReference type="GO" id="GO:0005524">
    <property type="term" value="F:ATP binding"/>
    <property type="evidence" value="ECO:0007669"/>
    <property type="project" value="InterPro"/>
</dbReference>
<dbReference type="GO" id="GO:0005737">
    <property type="term" value="C:cytoplasm"/>
    <property type="evidence" value="ECO:0007669"/>
    <property type="project" value="TreeGrafter"/>
</dbReference>
<dbReference type="Gene3D" id="1.10.510.10">
    <property type="entry name" value="Transferase(Phosphotransferase) domain 1"/>
    <property type="match status" value="1"/>
</dbReference>
<dbReference type="InterPro" id="IPR016024">
    <property type="entry name" value="ARM-type_fold"/>
</dbReference>
<reference evidence="4" key="2">
    <citation type="submission" date="2019-11" db="UniProtKB">
        <authorList>
            <consortium name="WormBaseParasite"/>
        </authorList>
    </citation>
    <scope>IDENTIFICATION</scope>
</reference>
<evidence type="ECO:0000259" key="1">
    <source>
        <dbReference type="PROSITE" id="PS50011"/>
    </source>
</evidence>
<dbReference type="Proteomes" id="UP000267029">
    <property type="component" value="Unassembled WGS sequence"/>
</dbReference>
<keyword evidence="3" id="KW-1185">Reference proteome</keyword>
<reference evidence="2 3" key="1">
    <citation type="submission" date="2018-10" db="EMBL/GenBank/DDBJ databases">
        <authorList>
            <consortium name="Pathogen Informatics"/>
        </authorList>
    </citation>
    <scope>NUCLEOTIDE SEQUENCE [LARGE SCALE GENOMIC DNA]</scope>
</reference>
<evidence type="ECO:0000313" key="2">
    <source>
        <dbReference type="EMBL" id="VDD75091.1"/>
    </source>
</evidence>
<proteinExistence type="predicted"/>
<dbReference type="InterPro" id="IPR011989">
    <property type="entry name" value="ARM-like"/>
</dbReference>
<dbReference type="EMBL" id="UXSR01000120">
    <property type="protein sequence ID" value="VDD75091.1"/>
    <property type="molecule type" value="Genomic_DNA"/>
</dbReference>
<dbReference type="AlphaFoldDB" id="A0A0R3U3F5"/>
<dbReference type="PANTHER" id="PTHR24361">
    <property type="entry name" value="MITOGEN-ACTIVATED KINASE KINASE KINASE"/>
    <property type="match status" value="1"/>
</dbReference>
<dbReference type="PROSITE" id="PS50011">
    <property type="entry name" value="PROTEIN_KINASE_DOM"/>
    <property type="match status" value="1"/>
</dbReference>
<dbReference type="Gene3D" id="1.25.10.10">
    <property type="entry name" value="Leucine-rich Repeat Variant"/>
    <property type="match status" value="1"/>
</dbReference>
<gene>
    <name evidence="2" type="ORF">MCOS_LOCUS1094</name>
</gene>
<dbReference type="GO" id="GO:0004674">
    <property type="term" value="F:protein serine/threonine kinase activity"/>
    <property type="evidence" value="ECO:0007669"/>
    <property type="project" value="TreeGrafter"/>
</dbReference>
<dbReference type="PANTHER" id="PTHR24361:SF842">
    <property type="entry name" value="KINASE, PUTATIVE-RELATED"/>
    <property type="match status" value="1"/>
</dbReference>
<name>A0A0R3U3F5_MESCO</name>
<dbReference type="Pfam" id="PF00069">
    <property type="entry name" value="Pkinase"/>
    <property type="match status" value="1"/>
</dbReference>
<sequence>MCSSVCALFDLKQKGLIHRAIKPQNIFTDEVKVKINDAAVETLINYLRKNSKKDRDEIFKWSPPESLKCGEVLDKSDAWSLGCVLFKLLYCGLGTPSETNKAMTVVRTKGEIPQTALEQLHKAYPSEPIDLIKGMIILDAEKRVGITQVFESAYQQSLMDRYDCERKLRRKRLMKPTSECNPPTERGLSAMLRFLTEEIENENCIAAALTWIAETHCRNEAYLPALLPLHVWRVFLVHKENPVIVQHGIAILTHCTSVGRMYVREPTIFPPNTDSDLLSCCDLLIDNSTYWNEITLRLVCDLATRHMDTLGVHINVLALLEVIFCPTTCLCFQKKTEKEYWARHGGVVRKVCEIGFSEIILKALTKVHLGNVDILRPALAVLWKLCIDDQNAKQFIEMGAFKLVYDTMFFFPKHPGIINQGALCLAALATEEALHEDMFTKVDVLPLLLNTIYEFCGYTDIFYNLMLCVNVIIRRSEEQILRFVQPHIKDQGRGLVALIFKAYAVHRDNQRIIAILVSTLEVVMGYDGILEALIDDLCAMKALLEEVCSRFPSVENLGDVARRTLEGLPEVYSAYEEEETLPTV</sequence>
<feature type="domain" description="Protein kinase" evidence="1">
    <location>
        <begin position="1"/>
        <end position="159"/>
    </location>
</feature>
<evidence type="ECO:0000313" key="3">
    <source>
        <dbReference type="Proteomes" id="UP000267029"/>
    </source>
</evidence>
<dbReference type="SUPFAM" id="SSF56112">
    <property type="entry name" value="Protein kinase-like (PK-like)"/>
    <property type="match status" value="1"/>
</dbReference>
<dbReference type="OrthoDB" id="248923at2759"/>
<dbReference type="SUPFAM" id="SSF48371">
    <property type="entry name" value="ARM repeat"/>
    <property type="match status" value="1"/>
</dbReference>
<accession>A0A0R3U3F5</accession>
<dbReference type="STRING" id="53468.A0A0R3U3F5"/>
<dbReference type="InterPro" id="IPR011009">
    <property type="entry name" value="Kinase-like_dom_sf"/>
</dbReference>
<organism evidence="4">
    <name type="scientific">Mesocestoides corti</name>
    <name type="common">Flatworm</name>
    <dbReference type="NCBI Taxonomy" id="53468"/>
    <lineage>
        <taxon>Eukaryota</taxon>
        <taxon>Metazoa</taxon>
        <taxon>Spiralia</taxon>
        <taxon>Lophotrochozoa</taxon>
        <taxon>Platyhelminthes</taxon>
        <taxon>Cestoda</taxon>
        <taxon>Eucestoda</taxon>
        <taxon>Cyclophyllidea</taxon>
        <taxon>Mesocestoididae</taxon>
        <taxon>Mesocestoides</taxon>
    </lineage>
</organism>
<evidence type="ECO:0000313" key="4">
    <source>
        <dbReference type="WBParaSite" id="MCU_005159-RA"/>
    </source>
</evidence>